<evidence type="ECO:0000256" key="10">
    <source>
        <dbReference type="ARBA" id="ARBA00023274"/>
    </source>
</evidence>
<evidence type="ECO:0000256" key="8">
    <source>
        <dbReference type="ARBA" id="ARBA00023002"/>
    </source>
</evidence>
<evidence type="ECO:0000256" key="14">
    <source>
        <dbReference type="ARBA" id="ARBA00035328"/>
    </source>
</evidence>
<sequence>MAKSKNHTNHNQNRKAHRNPTRKPNPRARTSMKGCDPKFLRNLKFAKKHNLTKKQQAEKNRNTLGTYCKYKSQSYWLNNLWDWDHTPGNPRMQASLKQGITSTSFLHRAKLVLSRGYAANTHDADLVVIGSGPGGYVGAIKSAQLGMKTYCVEKNPTLGGTCLNVGCIPSKSLLNNSHYYAMAKSGDLASRGIKMEKVELDLEALMGQKDNSVKTLTGGIKMLFKGNKVNLLSGHGKITGANEVCQLLDLMEV</sequence>
<evidence type="ECO:0000313" key="19">
    <source>
        <dbReference type="Proteomes" id="UP000675881"/>
    </source>
</evidence>
<dbReference type="OrthoDB" id="361797at2759"/>
<dbReference type="Pfam" id="PF01779">
    <property type="entry name" value="Ribosomal_L29e"/>
    <property type="match status" value="1"/>
</dbReference>
<evidence type="ECO:0000256" key="9">
    <source>
        <dbReference type="ARBA" id="ARBA00023157"/>
    </source>
</evidence>
<dbReference type="Proteomes" id="UP000675881">
    <property type="component" value="Chromosome 6"/>
</dbReference>
<evidence type="ECO:0000256" key="12">
    <source>
        <dbReference type="ARBA" id="ARBA00031281"/>
    </source>
</evidence>
<proteinExistence type="inferred from homology"/>
<keyword evidence="19" id="KW-1185">Reference proteome</keyword>
<dbReference type="SUPFAM" id="SSF51905">
    <property type="entry name" value="FAD/NAD(P)-binding domain"/>
    <property type="match status" value="1"/>
</dbReference>
<dbReference type="PANTHER" id="PTHR22912:SF151">
    <property type="entry name" value="DIHYDROLIPOYL DEHYDROGENASE, MITOCHONDRIAL"/>
    <property type="match status" value="1"/>
</dbReference>
<evidence type="ECO:0000313" key="18">
    <source>
        <dbReference type="EMBL" id="CAF2973443.1"/>
    </source>
</evidence>
<evidence type="ECO:0000256" key="5">
    <source>
        <dbReference type="ARBA" id="ARBA00022630"/>
    </source>
</evidence>
<evidence type="ECO:0000256" key="11">
    <source>
        <dbReference type="ARBA" id="ARBA00023284"/>
    </source>
</evidence>
<keyword evidence="5" id="KW-0285">Flavoprotein</keyword>
<feature type="domain" description="FAD/NAD(P)-binding" evidence="17">
    <location>
        <begin position="125"/>
        <end position="244"/>
    </location>
</feature>
<dbReference type="GO" id="GO:0006103">
    <property type="term" value="P:2-oxoglutarate metabolic process"/>
    <property type="evidence" value="ECO:0007669"/>
    <property type="project" value="TreeGrafter"/>
</dbReference>
<evidence type="ECO:0000256" key="15">
    <source>
        <dbReference type="ARBA" id="ARBA00049187"/>
    </source>
</evidence>
<dbReference type="EC" id="1.8.1.4" evidence="4"/>
<comment type="cofactor">
    <cofactor evidence="1">
        <name>FAD</name>
        <dbReference type="ChEBI" id="CHEBI:57692"/>
    </cofactor>
</comment>
<dbReference type="AlphaFoldDB" id="A0A7R8D2A5"/>
<gene>
    <name evidence="18" type="ORF">LSAA_11549</name>
</gene>
<keyword evidence="9" id="KW-1015">Disulfide bond</keyword>
<dbReference type="GO" id="GO:0003735">
    <property type="term" value="F:structural constituent of ribosome"/>
    <property type="evidence" value="ECO:0007669"/>
    <property type="project" value="InterPro"/>
</dbReference>
<dbReference type="InterPro" id="IPR036188">
    <property type="entry name" value="FAD/NAD-bd_sf"/>
</dbReference>
<dbReference type="EMBL" id="HG994585">
    <property type="protein sequence ID" value="CAF2973443.1"/>
    <property type="molecule type" value="Genomic_DNA"/>
</dbReference>
<dbReference type="GO" id="GO:0004148">
    <property type="term" value="F:dihydrolipoyl dehydrogenase (NADH) activity"/>
    <property type="evidence" value="ECO:0007669"/>
    <property type="project" value="UniProtKB-EC"/>
</dbReference>
<feature type="compositionally biased region" description="Basic residues" evidence="16">
    <location>
        <begin position="1"/>
        <end position="26"/>
    </location>
</feature>
<organism evidence="18 19">
    <name type="scientific">Lepeophtheirus salmonis</name>
    <name type="common">Salmon louse</name>
    <name type="synonym">Caligus salmonis</name>
    <dbReference type="NCBI Taxonomy" id="72036"/>
    <lineage>
        <taxon>Eukaryota</taxon>
        <taxon>Metazoa</taxon>
        <taxon>Ecdysozoa</taxon>
        <taxon>Arthropoda</taxon>
        <taxon>Crustacea</taxon>
        <taxon>Multicrustacea</taxon>
        <taxon>Hexanauplia</taxon>
        <taxon>Copepoda</taxon>
        <taxon>Siphonostomatoida</taxon>
        <taxon>Caligidae</taxon>
        <taxon>Lepeophtheirus</taxon>
    </lineage>
</organism>
<keyword evidence="11" id="KW-0676">Redox-active center</keyword>
<keyword evidence="8 18" id="KW-0560">Oxidoreductase</keyword>
<keyword evidence="6" id="KW-0274">FAD</keyword>
<keyword evidence="10" id="KW-0687">Ribonucleoprotein</keyword>
<dbReference type="GO" id="GO:1990904">
    <property type="term" value="C:ribonucleoprotein complex"/>
    <property type="evidence" value="ECO:0007669"/>
    <property type="project" value="UniProtKB-KW"/>
</dbReference>
<keyword evidence="7" id="KW-0689">Ribosomal protein</keyword>
<dbReference type="InterPro" id="IPR012999">
    <property type="entry name" value="Pyr_OxRdtase_I_AS"/>
</dbReference>
<dbReference type="GO" id="GO:0006412">
    <property type="term" value="P:translation"/>
    <property type="evidence" value="ECO:0007669"/>
    <property type="project" value="InterPro"/>
</dbReference>
<evidence type="ECO:0000256" key="6">
    <source>
        <dbReference type="ARBA" id="ARBA00022827"/>
    </source>
</evidence>
<evidence type="ECO:0000256" key="1">
    <source>
        <dbReference type="ARBA" id="ARBA00001974"/>
    </source>
</evidence>
<dbReference type="InterPro" id="IPR023753">
    <property type="entry name" value="FAD/NAD-binding_dom"/>
</dbReference>
<dbReference type="GO" id="GO:0045252">
    <property type="term" value="C:oxoglutarate dehydrogenase complex"/>
    <property type="evidence" value="ECO:0007669"/>
    <property type="project" value="TreeGrafter"/>
</dbReference>
<dbReference type="GO" id="GO:0050660">
    <property type="term" value="F:flavin adenine dinucleotide binding"/>
    <property type="evidence" value="ECO:0007669"/>
    <property type="project" value="TreeGrafter"/>
</dbReference>
<reference evidence="18" key="1">
    <citation type="submission" date="2021-02" db="EMBL/GenBank/DDBJ databases">
        <authorList>
            <person name="Bekaert M."/>
        </authorList>
    </citation>
    <scope>NUCLEOTIDE SEQUENCE</scope>
    <source>
        <strain evidence="18">IoA-00</strain>
    </source>
</reference>
<dbReference type="GO" id="GO:0005840">
    <property type="term" value="C:ribosome"/>
    <property type="evidence" value="ECO:0007669"/>
    <property type="project" value="UniProtKB-KW"/>
</dbReference>
<dbReference type="Pfam" id="PF07992">
    <property type="entry name" value="Pyr_redox_2"/>
    <property type="match status" value="1"/>
</dbReference>
<name>A0A7R8D2A5_LEPSM</name>
<dbReference type="PANTHER" id="PTHR22912">
    <property type="entry name" value="DISULFIDE OXIDOREDUCTASE"/>
    <property type="match status" value="1"/>
</dbReference>
<dbReference type="PRINTS" id="PR00411">
    <property type="entry name" value="PNDRDTASEI"/>
</dbReference>
<feature type="region of interest" description="Disordered" evidence="16">
    <location>
        <begin position="1"/>
        <end position="35"/>
    </location>
</feature>
<evidence type="ECO:0000256" key="13">
    <source>
        <dbReference type="ARBA" id="ARBA00035222"/>
    </source>
</evidence>
<dbReference type="PROSITE" id="PS00076">
    <property type="entry name" value="PYRIDINE_REDOX_1"/>
    <property type="match status" value="1"/>
</dbReference>
<comment type="similarity">
    <text evidence="2">Belongs to the class-I pyridine nucleotide-disulfide oxidoreductase family.</text>
</comment>
<dbReference type="InterPro" id="IPR050151">
    <property type="entry name" value="Class-I_Pyr_Nuc-Dis_Oxidored"/>
</dbReference>
<dbReference type="Gene3D" id="3.50.50.60">
    <property type="entry name" value="FAD/NAD(P)-binding domain"/>
    <property type="match status" value="1"/>
</dbReference>
<dbReference type="Gene3D" id="6.10.140.1730">
    <property type="match status" value="1"/>
</dbReference>
<evidence type="ECO:0000256" key="4">
    <source>
        <dbReference type="ARBA" id="ARBA00012608"/>
    </source>
</evidence>
<evidence type="ECO:0000256" key="3">
    <source>
        <dbReference type="ARBA" id="ARBA00010247"/>
    </source>
</evidence>
<evidence type="ECO:0000256" key="16">
    <source>
        <dbReference type="SAM" id="MobiDB-lite"/>
    </source>
</evidence>
<protein>
    <recommendedName>
        <fullName evidence="13">Large ribosomal subunit protein eL29</fullName>
        <ecNumber evidence="4">1.8.1.4</ecNumber>
    </recommendedName>
    <alternativeName>
        <fullName evidence="14">60S ribosomal protein L29</fullName>
    </alternativeName>
    <alternativeName>
        <fullName evidence="12">Dihydrolipoamide dehydrogenase</fullName>
    </alternativeName>
</protein>
<comment type="catalytic activity">
    <reaction evidence="15">
        <text>N(6)-[(R)-dihydrolipoyl]-L-lysyl-[protein] + NAD(+) = N(6)-[(R)-lipoyl]-L-lysyl-[protein] + NADH + H(+)</text>
        <dbReference type="Rhea" id="RHEA:15045"/>
        <dbReference type="Rhea" id="RHEA-COMP:10474"/>
        <dbReference type="Rhea" id="RHEA-COMP:10475"/>
        <dbReference type="ChEBI" id="CHEBI:15378"/>
        <dbReference type="ChEBI" id="CHEBI:57540"/>
        <dbReference type="ChEBI" id="CHEBI:57945"/>
        <dbReference type="ChEBI" id="CHEBI:83099"/>
        <dbReference type="ChEBI" id="CHEBI:83100"/>
        <dbReference type="EC" id="1.8.1.4"/>
    </reaction>
</comment>
<evidence type="ECO:0000256" key="7">
    <source>
        <dbReference type="ARBA" id="ARBA00022980"/>
    </source>
</evidence>
<dbReference type="GO" id="GO:0005739">
    <property type="term" value="C:mitochondrion"/>
    <property type="evidence" value="ECO:0007669"/>
    <property type="project" value="TreeGrafter"/>
</dbReference>
<accession>A0A7R8D2A5</accession>
<dbReference type="InterPro" id="IPR002673">
    <property type="entry name" value="Ribosomal_eL29"/>
</dbReference>
<comment type="similarity">
    <text evidence="3">Belongs to the eukaryotic ribosomal protein eL29 family.</text>
</comment>
<evidence type="ECO:0000259" key="17">
    <source>
        <dbReference type="Pfam" id="PF07992"/>
    </source>
</evidence>
<evidence type="ECO:0000256" key="2">
    <source>
        <dbReference type="ARBA" id="ARBA00007532"/>
    </source>
</evidence>